<feature type="transmembrane region" description="Helical" evidence="12">
    <location>
        <begin position="354"/>
        <end position="374"/>
    </location>
</feature>
<evidence type="ECO:0000256" key="2">
    <source>
        <dbReference type="ARBA" id="ARBA00009476"/>
    </source>
</evidence>
<dbReference type="GO" id="GO:0016020">
    <property type="term" value="C:membrane"/>
    <property type="evidence" value="ECO:0007669"/>
    <property type="project" value="UniProtKB-SubCell"/>
</dbReference>
<dbReference type="SUPFAM" id="SSF81340">
    <property type="entry name" value="Clc chloride channel"/>
    <property type="match status" value="1"/>
</dbReference>
<dbReference type="InterPro" id="IPR001807">
    <property type="entry name" value="ClC"/>
</dbReference>
<dbReference type="Gramene" id="Pp3c10_14060V3.4">
    <property type="protein sequence ID" value="Pp3c10_14060V3.4"/>
    <property type="gene ID" value="Pp3c10_14060"/>
</dbReference>
<evidence type="ECO:0000313" key="15">
    <source>
        <dbReference type="EnsemblPlants" id="Pp3c10_14060V3.4"/>
    </source>
</evidence>
<reference evidence="15 16" key="1">
    <citation type="journal article" date="2008" name="Science">
        <title>The Physcomitrella genome reveals evolutionary insights into the conquest of land by plants.</title>
        <authorList>
            <person name="Rensing S."/>
            <person name="Lang D."/>
            <person name="Zimmer A."/>
            <person name="Terry A."/>
            <person name="Salamov A."/>
            <person name="Shapiro H."/>
            <person name="Nishiyama T."/>
            <person name="Perroud P.-F."/>
            <person name="Lindquist E."/>
            <person name="Kamisugi Y."/>
            <person name="Tanahashi T."/>
            <person name="Sakakibara K."/>
            <person name="Fujita T."/>
            <person name="Oishi K."/>
            <person name="Shin-I T."/>
            <person name="Kuroki Y."/>
            <person name="Toyoda A."/>
            <person name="Suzuki Y."/>
            <person name="Hashimoto A."/>
            <person name="Yamaguchi K."/>
            <person name="Sugano A."/>
            <person name="Kohara Y."/>
            <person name="Fujiyama A."/>
            <person name="Anterola A."/>
            <person name="Aoki S."/>
            <person name="Ashton N."/>
            <person name="Barbazuk W.B."/>
            <person name="Barker E."/>
            <person name="Bennetzen J."/>
            <person name="Bezanilla M."/>
            <person name="Blankenship R."/>
            <person name="Cho S.H."/>
            <person name="Dutcher S."/>
            <person name="Estelle M."/>
            <person name="Fawcett J.A."/>
            <person name="Gundlach H."/>
            <person name="Hanada K."/>
            <person name="Heyl A."/>
            <person name="Hicks K.A."/>
            <person name="Hugh J."/>
            <person name="Lohr M."/>
            <person name="Mayer K."/>
            <person name="Melkozernov A."/>
            <person name="Murata T."/>
            <person name="Nelson D."/>
            <person name="Pils B."/>
            <person name="Prigge M."/>
            <person name="Reiss B."/>
            <person name="Renner T."/>
            <person name="Rombauts S."/>
            <person name="Rushton P."/>
            <person name="Sanderfoot A."/>
            <person name="Schween G."/>
            <person name="Shiu S.-H."/>
            <person name="Stueber K."/>
            <person name="Theodoulou F.L."/>
            <person name="Tu H."/>
            <person name="Van de Peer Y."/>
            <person name="Verrier P.J."/>
            <person name="Waters E."/>
            <person name="Wood A."/>
            <person name="Yang L."/>
            <person name="Cove D."/>
            <person name="Cuming A."/>
            <person name="Hasebe M."/>
            <person name="Lucas S."/>
            <person name="Mishler D.B."/>
            <person name="Reski R."/>
            <person name="Grigoriev I."/>
            <person name="Quatrano R.S."/>
            <person name="Boore J.L."/>
        </authorList>
    </citation>
    <scope>NUCLEOTIDE SEQUENCE [LARGE SCALE GENOMIC DNA]</scope>
    <source>
        <strain evidence="15 16">cv. Gransden 2004</strain>
    </source>
</reference>
<feature type="transmembrane region" description="Helical" evidence="12">
    <location>
        <begin position="96"/>
        <end position="123"/>
    </location>
</feature>
<dbReference type="EnsemblPlants" id="Pp3c10_14060V3.4">
    <property type="protein sequence ID" value="Pp3c10_14060V3.4"/>
    <property type="gene ID" value="Pp3c10_14060"/>
</dbReference>
<feature type="transmembrane region" description="Helical" evidence="12">
    <location>
        <begin position="160"/>
        <end position="179"/>
    </location>
</feature>
<dbReference type="InterPro" id="IPR000644">
    <property type="entry name" value="CBS_dom"/>
</dbReference>
<dbReference type="Gene3D" id="3.10.580.10">
    <property type="entry name" value="CBS-domain"/>
    <property type="match status" value="2"/>
</dbReference>
<evidence type="ECO:0000256" key="3">
    <source>
        <dbReference type="ARBA" id="ARBA00022448"/>
    </source>
</evidence>
<keyword evidence="16" id="KW-1185">Reference proteome</keyword>
<evidence type="ECO:0000256" key="6">
    <source>
        <dbReference type="ARBA" id="ARBA00022989"/>
    </source>
</evidence>
<dbReference type="InParanoid" id="A0A7I4A745"/>
<dbReference type="RefSeq" id="XP_024385916.1">
    <property type="nucleotide sequence ID" value="XM_024530148.2"/>
</dbReference>
<keyword evidence="6 12" id="KW-1133">Transmembrane helix</keyword>
<feature type="domain" description="CBS" evidence="14">
    <location>
        <begin position="773"/>
        <end position="833"/>
    </location>
</feature>
<keyword evidence="7 12" id="KW-0406">Ion transport</keyword>
<feature type="transmembrane region" description="Helical" evidence="12">
    <location>
        <begin position="466"/>
        <end position="498"/>
    </location>
</feature>
<dbReference type="OrthoDB" id="428525at2759"/>
<keyword evidence="8 11" id="KW-0129">CBS domain</keyword>
<evidence type="ECO:0000256" key="11">
    <source>
        <dbReference type="PROSITE-ProRule" id="PRU00703"/>
    </source>
</evidence>
<dbReference type="GeneID" id="112287283"/>
<keyword evidence="5" id="KW-0677">Repeat</keyword>
<feature type="transmembrane region" description="Helical" evidence="12">
    <location>
        <begin position="518"/>
        <end position="540"/>
    </location>
</feature>
<comment type="subcellular location">
    <subcellularLocation>
        <location evidence="1 12">Membrane</location>
        <topology evidence="1 12">Multi-pass membrane protein</topology>
    </subcellularLocation>
</comment>
<dbReference type="PROSITE" id="PS51371">
    <property type="entry name" value="CBS"/>
    <property type="match status" value="2"/>
</dbReference>
<dbReference type="PRINTS" id="PR00762">
    <property type="entry name" value="CLCHANNEL"/>
</dbReference>
<keyword evidence="4 12" id="KW-0812">Transmembrane</keyword>
<evidence type="ECO:0000256" key="9">
    <source>
        <dbReference type="ARBA" id="ARBA00023136"/>
    </source>
</evidence>
<dbReference type="Gene3D" id="1.10.3080.10">
    <property type="entry name" value="Clc chloride channel"/>
    <property type="match status" value="1"/>
</dbReference>
<feature type="transmembrane region" description="Helical" evidence="12">
    <location>
        <begin position="135"/>
        <end position="154"/>
    </location>
</feature>
<comment type="caution">
    <text evidence="12">Lacks conserved residue(s) required for the propagation of feature annotation.</text>
</comment>
<evidence type="ECO:0000256" key="12">
    <source>
        <dbReference type="RuleBase" id="RU361221"/>
    </source>
</evidence>
<dbReference type="Proteomes" id="UP000006727">
    <property type="component" value="Chromosome 10"/>
</dbReference>
<dbReference type="GO" id="GO:0022857">
    <property type="term" value="F:transmembrane transporter activity"/>
    <property type="evidence" value="ECO:0000318"/>
    <property type="project" value="GO_Central"/>
</dbReference>
<reference evidence="15" key="3">
    <citation type="submission" date="2020-12" db="UniProtKB">
        <authorList>
            <consortium name="EnsemblPlants"/>
        </authorList>
    </citation>
    <scope>IDENTIFICATION</scope>
</reference>
<dbReference type="FunFam" id="1.10.3080.10:FF:000022">
    <property type="entry name" value="Chloride channel protein"/>
    <property type="match status" value="1"/>
</dbReference>
<dbReference type="EMBL" id="ABEU02000010">
    <property type="status" value="NOT_ANNOTATED_CDS"/>
    <property type="molecule type" value="Genomic_DNA"/>
</dbReference>
<gene>
    <name evidence="15" type="primary">LOC112287283</name>
</gene>
<protein>
    <recommendedName>
        <fullName evidence="12">Chloride channel protein</fullName>
    </recommendedName>
</protein>
<dbReference type="Pfam" id="PF00654">
    <property type="entry name" value="Voltage_CLC"/>
    <property type="match status" value="1"/>
</dbReference>
<dbReference type="SMART" id="SM00116">
    <property type="entry name" value="CBS"/>
    <property type="match status" value="2"/>
</dbReference>
<comment type="similarity">
    <text evidence="2 12">Belongs to the chloride channel (TC 2.A.49) family.</text>
</comment>
<organism evidence="15 16">
    <name type="scientific">Physcomitrium patens</name>
    <name type="common">Spreading-leaved earth moss</name>
    <name type="synonym">Physcomitrella patens</name>
    <dbReference type="NCBI Taxonomy" id="3218"/>
    <lineage>
        <taxon>Eukaryota</taxon>
        <taxon>Viridiplantae</taxon>
        <taxon>Streptophyta</taxon>
        <taxon>Embryophyta</taxon>
        <taxon>Bryophyta</taxon>
        <taxon>Bryophytina</taxon>
        <taxon>Bryopsida</taxon>
        <taxon>Funariidae</taxon>
        <taxon>Funariales</taxon>
        <taxon>Funariaceae</taxon>
        <taxon>Physcomitrium</taxon>
    </lineage>
</organism>
<dbReference type="GO" id="GO:0005254">
    <property type="term" value="F:chloride channel activity"/>
    <property type="evidence" value="ECO:0007669"/>
    <property type="project" value="UniProtKB-UniRule"/>
</dbReference>
<evidence type="ECO:0000313" key="16">
    <source>
        <dbReference type="Proteomes" id="UP000006727"/>
    </source>
</evidence>
<keyword evidence="3 12" id="KW-0813">Transport</keyword>
<evidence type="ECO:0000259" key="14">
    <source>
        <dbReference type="PROSITE" id="PS51371"/>
    </source>
</evidence>
<dbReference type="CDD" id="cd04591">
    <property type="entry name" value="CBS_pair_voltage-gated_CLC_euk_bac"/>
    <property type="match status" value="1"/>
</dbReference>
<dbReference type="InterPro" id="IPR051280">
    <property type="entry name" value="Cl-channel/antiporter"/>
</dbReference>
<sequence>MRSLGRKQEYLRLLLQQVSYTRATMVDTDFDAEVPLLFDQGYEFSQNQEVKVLIDDDVGVESLDYETIRNVVHDRVKKRRTNRKIYGYTGLTLSKWMITIIIGLLVGLIAFTIESFQDIIIIYKKELTEKLFERGLVLVFYNYAAIGVALVLLSSFLVMFWAPAAAGGGVTLVMAYLNGNDIPDFFRHRTLFTKILGTICTISSGLPIGQEGPLVHIGGAIASELTWMHGRPPIRERSVLAPQTLRETWRNKRRELTPKAWIFDFYNDKDRREFISAGAAAGLAAAFGAPIGGVLFFMEEDSSFWSRKVMWRSRLCTTCATMVLSWLNKRKFSFSLPGTISFHSLKPEFNVMDLPLFVITSVLAGGVGAFLNIIHDWLAQFRPSSKHRALRVLEACLVTLISVDAIFMLPYYFGHCLPIQKGQEGDEYWYRYACPLSDQDTGVQTYNDLASLYFAVPHQFNHPHEFFLLLFILAYLIATPGGIFMPSIMVGTSFGAFLGRIFQIFFPRWSVQPGIHALVGATAMLGGVFRTSISLVVIMVEGTGGIEFLLPVILSIVLSNWVAHHVHSAGAYESDLERIGEVHFLQSEPSQKLHLITARDIMASDVISFKEITSVAEIVEVLRETSHNGFPIIRHTHRDVFSSDGQLVGVILRHQVLLLLEQRCIFEADALTLNRRRRHSCSLRLPKSAMAQQYLDRLMGVYHHAHYPHRRYLSSRPEAVNELEIDELLQEFATPGVNGSSSTDSSEGDPKCKDVEQAIRTGKELAVDFRPWMNRAPLTVREETSARRVYIIFRTLGLRHLCVTDATNRVVGIITRKDIAKAHKGLEDAYSDTIKEQEYENCQSLGQRSFGRTPRSSFNDRSPRDVLFSLP</sequence>
<dbReference type="InterPro" id="IPR046342">
    <property type="entry name" value="CBS_dom_sf"/>
</dbReference>
<evidence type="ECO:0000256" key="1">
    <source>
        <dbReference type="ARBA" id="ARBA00004141"/>
    </source>
</evidence>
<dbReference type="KEGG" id="ppp:112287283"/>
<dbReference type="SUPFAM" id="SSF54631">
    <property type="entry name" value="CBS-domain pair"/>
    <property type="match status" value="1"/>
</dbReference>
<evidence type="ECO:0000256" key="13">
    <source>
        <dbReference type="SAM" id="MobiDB-lite"/>
    </source>
</evidence>
<evidence type="ECO:0000256" key="10">
    <source>
        <dbReference type="ARBA" id="ARBA00023214"/>
    </source>
</evidence>
<dbReference type="InterPro" id="IPR014743">
    <property type="entry name" value="Cl-channel_core"/>
</dbReference>
<accession>A0A7I4A745</accession>
<dbReference type="PANTHER" id="PTHR11689">
    <property type="entry name" value="CHLORIDE CHANNEL PROTEIN CLC FAMILY MEMBER"/>
    <property type="match status" value="1"/>
</dbReference>
<name>A0A7I4A745_PHYPA</name>
<reference evidence="15 16" key="2">
    <citation type="journal article" date="2018" name="Plant J.">
        <title>The Physcomitrella patens chromosome-scale assembly reveals moss genome structure and evolution.</title>
        <authorList>
            <person name="Lang D."/>
            <person name="Ullrich K.K."/>
            <person name="Murat F."/>
            <person name="Fuchs J."/>
            <person name="Jenkins J."/>
            <person name="Haas F.B."/>
            <person name="Piednoel M."/>
            <person name="Gundlach H."/>
            <person name="Van Bel M."/>
            <person name="Meyberg R."/>
            <person name="Vives C."/>
            <person name="Morata J."/>
            <person name="Symeonidi A."/>
            <person name="Hiss M."/>
            <person name="Muchero W."/>
            <person name="Kamisugi Y."/>
            <person name="Saleh O."/>
            <person name="Blanc G."/>
            <person name="Decker E.L."/>
            <person name="van Gessel N."/>
            <person name="Grimwood J."/>
            <person name="Hayes R.D."/>
            <person name="Graham S.W."/>
            <person name="Gunter L.E."/>
            <person name="McDaniel S.F."/>
            <person name="Hoernstein S.N.W."/>
            <person name="Larsson A."/>
            <person name="Li F.W."/>
            <person name="Perroud P.F."/>
            <person name="Phillips J."/>
            <person name="Ranjan P."/>
            <person name="Rokshar D.S."/>
            <person name="Rothfels C.J."/>
            <person name="Schneider L."/>
            <person name="Shu S."/>
            <person name="Stevenson D.W."/>
            <person name="Thummler F."/>
            <person name="Tillich M."/>
            <person name="Villarreal Aguilar J.C."/>
            <person name="Widiez T."/>
            <person name="Wong G.K."/>
            <person name="Wymore A."/>
            <person name="Zhang Y."/>
            <person name="Zimmer A.D."/>
            <person name="Quatrano R.S."/>
            <person name="Mayer K.F.X."/>
            <person name="Goodstein D."/>
            <person name="Casacuberta J.M."/>
            <person name="Vandepoele K."/>
            <person name="Reski R."/>
            <person name="Cuming A.C."/>
            <person name="Tuskan G.A."/>
            <person name="Maumus F."/>
            <person name="Salse J."/>
            <person name="Schmutz J."/>
            <person name="Rensing S.A."/>
        </authorList>
    </citation>
    <scope>NUCLEOTIDE SEQUENCE [LARGE SCALE GENOMIC DNA]</scope>
    <source>
        <strain evidence="15 16">cv. Gransden 2004</strain>
    </source>
</reference>
<feature type="region of interest" description="Disordered" evidence="13">
    <location>
        <begin position="845"/>
        <end position="864"/>
    </location>
</feature>
<evidence type="ECO:0000256" key="8">
    <source>
        <dbReference type="ARBA" id="ARBA00023122"/>
    </source>
</evidence>
<feature type="domain" description="CBS" evidence="14">
    <location>
        <begin position="602"/>
        <end position="667"/>
    </location>
</feature>
<evidence type="ECO:0000256" key="7">
    <source>
        <dbReference type="ARBA" id="ARBA00023065"/>
    </source>
</evidence>
<keyword evidence="9 12" id="KW-0472">Membrane</keyword>
<keyword evidence="10 12" id="KW-0868">Chloride</keyword>
<dbReference type="FunFam" id="3.10.580.10:FF:000104">
    <property type="entry name" value="Chloride channel protein"/>
    <property type="match status" value="1"/>
</dbReference>
<evidence type="ECO:0000256" key="4">
    <source>
        <dbReference type="ARBA" id="ARBA00022692"/>
    </source>
</evidence>
<dbReference type="Pfam" id="PF00571">
    <property type="entry name" value="CBS"/>
    <property type="match status" value="2"/>
</dbReference>
<dbReference type="AlphaFoldDB" id="A0A7I4A745"/>
<feature type="transmembrane region" description="Helical" evidence="12">
    <location>
        <begin position="274"/>
        <end position="297"/>
    </location>
</feature>
<evidence type="ECO:0000256" key="5">
    <source>
        <dbReference type="ARBA" id="ARBA00022737"/>
    </source>
</evidence>
<proteinExistence type="inferred from homology"/>
<feature type="transmembrane region" description="Helical" evidence="12">
    <location>
        <begin position="395"/>
        <end position="413"/>
    </location>
</feature>
<dbReference type="PANTHER" id="PTHR11689:SF161">
    <property type="entry name" value="CHLORIDE CHANNEL PROTEIN"/>
    <property type="match status" value="1"/>
</dbReference>